<name>A0A0T9RSL7_9GAMM</name>
<proteinExistence type="predicted"/>
<dbReference type="EMBL" id="CQAZ01000184">
    <property type="protein sequence ID" value="CNI82013.1"/>
    <property type="molecule type" value="Genomic_DNA"/>
</dbReference>
<reference evidence="2" key="1">
    <citation type="submission" date="2015-03" db="EMBL/GenBank/DDBJ databases">
        <authorList>
            <consortium name="Pathogen Informatics"/>
        </authorList>
    </citation>
    <scope>NUCLEOTIDE SEQUENCE [LARGE SCALE GENOMIC DNA]</scope>
    <source>
        <strain evidence="2">A125KOH2</strain>
    </source>
</reference>
<protein>
    <submittedName>
        <fullName evidence="1">Uncharacterized protein</fullName>
    </submittedName>
</protein>
<dbReference type="STRING" id="1288385.ERS137968_04746"/>
<evidence type="ECO:0000313" key="1">
    <source>
        <dbReference type="EMBL" id="CNI82013.1"/>
    </source>
</evidence>
<accession>A0A0T9RSL7</accession>
<evidence type="ECO:0000313" key="2">
    <source>
        <dbReference type="Proteomes" id="UP000045840"/>
    </source>
</evidence>
<dbReference type="AlphaFoldDB" id="A0A0T9RSL7"/>
<sequence length="49" mass="5578">MFWACDNGRYPDNEMRGDMASIGILLSRGSEIIEATIEIECTTEMYSKE</sequence>
<organism evidence="1 2">
    <name type="scientific">Yersinia pekkanenii</name>
    <dbReference type="NCBI Taxonomy" id="1288385"/>
    <lineage>
        <taxon>Bacteria</taxon>
        <taxon>Pseudomonadati</taxon>
        <taxon>Pseudomonadota</taxon>
        <taxon>Gammaproteobacteria</taxon>
        <taxon>Enterobacterales</taxon>
        <taxon>Yersiniaceae</taxon>
        <taxon>Yersinia</taxon>
    </lineage>
</organism>
<gene>
    <name evidence="1" type="ORF">ERS008529_04933</name>
</gene>
<dbReference type="Proteomes" id="UP000045840">
    <property type="component" value="Unassembled WGS sequence"/>
</dbReference>